<name>A0A9N9IVG5_9GLOM</name>
<dbReference type="Proteomes" id="UP000789759">
    <property type="component" value="Unassembled WGS sequence"/>
</dbReference>
<evidence type="ECO:0000313" key="2">
    <source>
        <dbReference type="Proteomes" id="UP000789759"/>
    </source>
</evidence>
<comment type="caution">
    <text evidence="1">The sequence shown here is derived from an EMBL/GenBank/DDBJ whole genome shotgun (WGS) entry which is preliminary data.</text>
</comment>
<dbReference type="PANTHER" id="PTHR46954:SF1">
    <property type="entry name" value="C2H2-TYPE DOMAIN-CONTAINING PROTEIN"/>
    <property type="match status" value="1"/>
</dbReference>
<gene>
    <name evidence="1" type="ORF">CPELLU_LOCUS14537</name>
</gene>
<dbReference type="AlphaFoldDB" id="A0A9N9IVG5"/>
<proteinExistence type="predicted"/>
<dbReference type="PANTHER" id="PTHR46954">
    <property type="entry name" value="C2H2-TYPE DOMAIN-CONTAINING PROTEIN"/>
    <property type="match status" value="1"/>
</dbReference>
<organism evidence="1 2">
    <name type="scientific">Cetraspora pellucida</name>
    <dbReference type="NCBI Taxonomy" id="1433469"/>
    <lineage>
        <taxon>Eukaryota</taxon>
        <taxon>Fungi</taxon>
        <taxon>Fungi incertae sedis</taxon>
        <taxon>Mucoromycota</taxon>
        <taxon>Glomeromycotina</taxon>
        <taxon>Glomeromycetes</taxon>
        <taxon>Diversisporales</taxon>
        <taxon>Gigasporaceae</taxon>
        <taxon>Cetraspora</taxon>
    </lineage>
</organism>
<accession>A0A9N9IVG5</accession>
<dbReference type="EMBL" id="CAJVQA010017345">
    <property type="protein sequence ID" value="CAG8748294.1"/>
    <property type="molecule type" value="Genomic_DNA"/>
</dbReference>
<protein>
    <submittedName>
        <fullName evidence="1">19625_t:CDS:1</fullName>
    </submittedName>
</protein>
<evidence type="ECO:0000313" key="1">
    <source>
        <dbReference type="EMBL" id="CAG8748294.1"/>
    </source>
</evidence>
<reference evidence="1" key="1">
    <citation type="submission" date="2021-06" db="EMBL/GenBank/DDBJ databases">
        <authorList>
            <person name="Kallberg Y."/>
            <person name="Tangrot J."/>
            <person name="Rosling A."/>
        </authorList>
    </citation>
    <scope>NUCLEOTIDE SEQUENCE</scope>
    <source>
        <strain evidence="1">FL966</strain>
    </source>
</reference>
<dbReference type="OrthoDB" id="2442841at2759"/>
<sequence length="510" mass="58546">MQQFFATSKYDKKSIYKNPEMQYHHFTNTFGYYHMIKAGNPSYPKKNLCTEAKEAWKLVKNKKKNEIDNKIREYLTTPIPIQSYVSHLFYETVSKNAAAQKKSLAIKKENVKKLVELEAIYGATSDLQLKNNILHRILDVNQIIEKETKKLEVVIYDSPGRPPLLFDYPDLHEHIYDCIEFGKAHSKRRHEIIKVRMISHLHLALEIKYNEYLSRTMLNNYLLPQNFSSIAARVHHHPALVAITNVSRSEKNEHTDKHYCLASVKAVGKTFQTMQTIHETVTLADHDFPIGAHQKLIPSVYLAIDSSDSNDTLCKGQLGIFVRPQYNISTSSNTHMADLIKLTNQESFTNIFKNNNQSAYNSVERAMCTLSGKLVGITLSIDTFGSHLDSQDKVINQELAKKNFCHTGETLCTLWSRDLIFSKNVMTQHEESAAFLAENDGFLLPVSKGQDEYYLNPVYILQYADILKLPAYNTHCPSISPEMHHRLCCTFCGKYFPMLKMITTHKNLNI</sequence>
<keyword evidence="2" id="KW-1185">Reference proteome</keyword>